<dbReference type="EMBL" id="JBHTIO010000017">
    <property type="protein sequence ID" value="MFD0896780.1"/>
    <property type="molecule type" value="Genomic_DNA"/>
</dbReference>
<dbReference type="RefSeq" id="WP_137637088.1">
    <property type="nucleotide sequence ID" value="NZ_BJDN01000005.1"/>
</dbReference>
<dbReference type="Pfam" id="PF07997">
    <property type="entry name" value="DUF1694"/>
    <property type="match status" value="1"/>
</dbReference>
<organism evidence="1 2">
    <name type="scientific">Loigolactobacillus binensis</name>
    <dbReference type="NCBI Taxonomy" id="2559922"/>
    <lineage>
        <taxon>Bacteria</taxon>
        <taxon>Bacillati</taxon>
        <taxon>Bacillota</taxon>
        <taxon>Bacilli</taxon>
        <taxon>Lactobacillales</taxon>
        <taxon>Lactobacillaceae</taxon>
        <taxon>Loigolactobacillus</taxon>
    </lineage>
</organism>
<gene>
    <name evidence="1" type="ORF">ACFQZ7_03395</name>
</gene>
<dbReference type="SUPFAM" id="SSF160515">
    <property type="entry name" value="YueI-like"/>
    <property type="match status" value="1"/>
</dbReference>
<protein>
    <submittedName>
        <fullName evidence="1">YueI family protein</fullName>
    </submittedName>
</protein>
<accession>A0ABW3EAT1</accession>
<reference evidence="2" key="1">
    <citation type="journal article" date="2019" name="Int. J. Syst. Evol. Microbiol.">
        <title>The Global Catalogue of Microorganisms (GCM) 10K type strain sequencing project: providing services to taxonomists for standard genome sequencing and annotation.</title>
        <authorList>
            <consortium name="The Broad Institute Genomics Platform"/>
            <consortium name="The Broad Institute Genome Sequencing Center for Infectious Disease"/>
            <person name="Wu L."/>
            <person name="Ma J."/>
        </authorList>
    </citation>
    <scope>NUCLEOTIDE SEQUENCE [LARGE SCALE GENOMIC DNA]</scope>
    <source>
        <strain evidence="2">CCM 8925</strain>
    </source>
</reference>
<dbReference type="Gene3D" id="3.30.1330.30">
    <property type="match status" value="1"/>
</dbReference>
<name>A0ABW3EAT1_9LACO</name>
<dbReference type="InterPro" id="IPR029064">
    <property type="entry name" value="Ribosomal_eL30-like_sf"/>
</dbReference>
<evidence type="ECO:0000313" key="1">
    <source>
        <dbReference type="EMBL" id="MFD0896780.1"/>
    </source>
</evidence>
<evidence type="ECO:0000313" key="2">
    <source>
        <dbReference type="Proteomes" id="UP001597104"/>
    </source>
</evidence>
<sequence>MADDIQDYLKSHVFGQPQLKPDEKRSFLGNFRERVALALTIKQLRTTKAESLVRDVLKRYPGMRIYINGRMGKTLINRYLRVAVELDYPFTILAQNGLRVSQPLTEQDFGLVIAGSKKITRPVVL</sequence>
<keyword evidence="2" id="KW-1185">Reference proteome</keyword>
<dbReference type="Proteomes" id="UP001597104">
    <property type="component" value="Unassembled WGS sequence"/>
</dbReference>
<proteinExistence type="predicted"/>
<comment type="caution">
    <text evidence="1">The sequence shown here is derived from an EMBL/GenBank/DDBJ whole genome shotgun (WGS) entry which is preliminary data.</text>
</comment>
<dbReference type="InterPro" id="IPR012543">
    <property type="entry name" value="DUF1694"/>
</dbReference>